<gene>
    <name evidence="9" type="ORF">psyc5s11_39220</name>
</gene>
<dbReference type="RefSeq" id="WP_224034167.1">
    <property type="nucleotide sequence ID" value="NZ_AP024849.1"/>
</dbReference>
<keyword evidence="7 8" id="KW-0472">Membrane</keyword>
<keyword evidence="5 8" id="KW-0378">Hydrolase</keyword>
<dbReference type="EC" id="3.4.-.-" evidence="8"/>
<comment type="similarity">
    <text evidence="8">Belongs to the AgrB family.</text>
</comment>
<feature type="transmembrane region" description="Helical" evidence="8">
    <location>
        <begin position="106"/>
        <end position="124"/>
    </location>
</feature>
<name>A0ABM7T782_9CLOT</name>
<reference evidence="10" key="1">
    <citation type="submission" date="2021-07" db="EMBL/GenBank/DDBJ databases">
        <title>Complete genome sequencing of a Clostridium isolate.</title>
        <authorList>
            <person name="Ueki A."/>
            <person name="Tonouchi A."/>
        </authorList>
    </citation>
    <scope>NUCLEOTIDE SEQUENCE [LARGE SCALE GENOMIC DNA]</scope>
    <source>
        <strain evidence="10">C5S11</strain>
    </source>
</reference>
<evidence type="ECO:0000313" key="9">
    <source>
        <dbReference type="EMBL" id="BCZ47855.1"/>
    </source>
</evidence>
<dbReference type="HAMAP" id="MF_00784">
    <property type="entry name" value="AgrB"/>
    <property type="match status" value="1"/>
</dbReference>
<evidence type="ECO:0000256" key="3">
    <source>
        <dbReference type="ARBA" id="ARBA00022670"/>
    </source>
</evidence>
<accession>A0ABM7T782</accession>
<feature type="transmembrane region" description="Helical" evidence="8">
    <location>
        <begin position="168"/>
        <end position="188"/>
    </location>
</feature>
<evidence type="ECO:0000313" key="10">
    <source>
        <dbReference type="Proteomes" id="UP000824633"/>
    </source>
</evidence>
<evidence type="ECO:0000256" key="6">
    <source>
        <dbReference type="ARBA" id="ARBA00022989"/>
    </source>
</evidence>
<protein>
    <recommendedName>
        <fullName evidence="8">Putative AgrB-like protein</fullName>
        <ecNumber evidence="8">3.4.-.-</ecNumber>
    </recommendedName>
</protein>
<keyword evidence="6 8" id="KW-1133">Transmembrane helix</keyword>
<keyword evidence="3 8" id="KW-0645">Protease</keyword>
<comment type="subcellular location">
    <subcellularLocation>
        <location evidence="8">Cell membrane</location>
        <topology evidence="8">Multi-pass membrane protein</topology>
    </subcellularLocation>
</comment>
<keyword evidence="4 8" id="KW-0812">Transmembrane</keyword>
<keyword evidence="10" id="KW-1185">Reference proteome</keyword>
<proteinExistence type="inferred from homology"/>
<evidence type="ECO:0000256" key="8">
    <source>
        <dbReference type="HAMAP-Rule" id="MF_00784"/>
    </source>
</evidence>
<keyword evidence="1 8" id="KW-1003">Cell membrane</keyword>
<evidence type="ECO:0000256" key="2">
    <source>
        <dbReference type="ARBA" id="ARBA00022654"/>
    </source>
</evidence>
<dbReference type="Pfam" id="PF04647">
    <property type="entry name" value="AgrB"/>
    <property type="match status" value="1"/>
</dbReference>
<organism evidence="9 10">
    <name type="scientific">Clostridium gelidum</name>
    <dbReference type="NCBI Taxonomy" id="704125"/>
    <lineage>
        <taxon>Bacteria</taxon>
        <taxon>Bacillati</taxon>
        <taxon>Bacillota</taxon>
        <taxon>Clostridia</taxon>
        <taxon>Eubacteriales</taxon>
        <taxon>Clostridiaceae</taxon>
        <taxon>Clostridium</taxon>
    </lineage>
</organism>
<comment type="function">
    <text evidence="8">May be involved in the proteolytic processing of a quorum sensing system signal molecule precursor.</text>
</comment>
<keyword evidence="2 8" id="KW-0673">Quorum sensing</keyword>
<sequence>MIITNKLSEKCLNFIKNNTPILEEDLEKLYYGLQVIMMDTSKTILLLTTAYLLGVLKYTFIAFISFATLRRFASGVHANSTLQCVIINYILFLGNVYLSLNFSINILVQSIIFIISFILVFIYAPGDTEERPLVSKKLRKRLKITSLTIIIIFYIIILLIKNNIYTNLITYSILEASLIITPIAYKLFGKKTSNYKNI</sequence>
<dbReference type="EMBL" id="AP024849">
    <property type="protein sequence ID" value="BCZ47855.1"/>
    <property type="molecule type" value="Genomic_DNA"/>
</dbReference>
<feature type="transmembrane region" description="Helical" evidence="8">
    <location>
        <begin position="144"/>
        <end position="162"/>
    </location>
</feature>
<feature type="transmembrane region" description="Helical" evidence="8">
    <location>
        <begin position="44"/>
        <end position="69"/>
    </location>
</feature>
<feature type="transmembrane region" description="Helical" evidence="8">
    <location>
        <begin position="81"/>
        <end position="100"/>
    </location>
</feature>
<dbReference type="SMART" id="SM00793">
    <property type="entry name" value="AgrB"/>
    <property type="match status" value="1"/>
</dbReference>
<evidence type="ECO:0000256" key="1">
    <source>
        <dbReference type="ARBA" id="ARBA00022475"/>
    </source>
</evidence>
<dbReference type="Proteomes" id="UP000824633">
    <property type="component" value="Chromosome"/>
</dbReference>
<dbReference type="InterPro" id="IPR006741">
    <property type="entry name" value="AgrB"/>
</dbReference>
<evidence type="ECO:0000256" key="4">
    <source>
        <dbReference type="ARBA" id="ARBA00022692"/>
    </source>
</evidence>
<evidence type="ECO:0000256" key="5">
    <source>
        <dbReference type="ARBA" id="ARBA00022801"/>
    </source>
</evidence>
<evidence type="ECO:0000256" key="7">
    <source>
        <dbReference type="ARBA" id="ARBA00023136"/>
    </source>
</evidence>